<reference evidence="3 4" key="1">
    <citation type="journal article" date="2019" name="Nat. Med.">
        <title>A library of human gut bacterial isolates paired with longitudinal multiomics data enables mechanistic microbiome research.</title>
        <authorList>
            <person name="Poyet M."/>
            <person name="Groussin M."/>
            <person name="Gibbons S.M."/>
            <person name="Avila-Pacheco J."/>
            <person name="Jiang X."/>
            <person name="Kearney S.M."/>
            <person name="Perrotta A.R."/>
            <person name="Berdy B."/>
            <person name="Zhao S."/>
            <person name="Lieberman T.D."/>
            <person name="Swanson P.K."/>
            <person name="Smith M."/>
            <person name="Roesemann S."/>
            <person name="Alexander J.E."/>
            <person name="Rich S.A."/>
            <person name="Livny J."/>
            <person name="Vlamakis H."/>
            <person name="Clish C."/>
            <person name="Bullock K."/>
            <person name="Deik A."/>
            <person name="Scott J."/>
            <person name="Pierce K.A."/>
            <person name="Xavier R.J."/>
            <person name="Alm E.J."/>
        </authorList>
    </citation>
    <scope>NUCLEOTIDE SEQUENCE [LARGE SCALE GENOMIC DNA]</scope>
    <source>
        <strain evidence="3 4">BIOML-A10</strain>
    </source>
</reference>
<name>A0A7J4XC03_9BACE</name>
<feature type="transmembrane region" description="Helical" evidence="1">
    <location>
        <begin position="53"/>
        <end position="72"/>
    </location>
</feature>
<dbReference type="GO" id="GO:0006508">
    <property type="term" value="P:proteolysis"/>
    <property type="evidence" value="ECO:0007669"/>
    <property type="project" value="UniProtKB-KW"/>
</dbReference>
<comment type="caution">
    <text evidence="3">The sequence shown here is derived from an EMBL/GenBank/DDBJ whole genome shotgun (WGS) entry which is preliminary data.</text>
</comment>
<gene>
    <name evidence="3" type="ORF">F3F73_23300</name>
</gene>
<keyword evidence="3" id="KW-0645">Protease</keyword>
<feature type="transmembrane region" description="Helical" evidence="1">
    <location>
        <begin position="20"/>
        <end position="41"/>
    </location>
</feature>
<proteinExistence type="predicted"/>
<keyword evidence="3" id="KW-0378">Hydrolase</keyword>
<protein>
    <submittedName>
        <fullName evidence="3">CPBP family intramembrane metalloprotease</fullName>
    </submittedName>
</protein>
<sequence>MGLNGSCQKLLQTIGLDKGFFTGVKLALLSVSPMLLYSLIWGTWDDSISLMKLFNIVVIGAFFEELFFRGFLLGQLFRYAKWGFIPAGLIVAVIFGCGHLYEGTDIVSSIMAGLVTGLGSLLFGWIFIECKYNLWCSIFLHMFMNFAWSSFAIADNGAVGDITTNVFRILTVVMAIMWIVIYKRKNNIPYYITKVTLWTNK</sequence>
<dbReference type="GO" id="GO:0080120">
    <property type="term" value="P:CAAX-box protein maturation"/>
    <property type="evidence" value="ECO:0007669"/>
    <property type="project" value="UniProtKB-ARBA"/>
</dbReference>
<evidence type="ECO:0000259" key="2">
    <source>
        <dbReference type="Pfam" id="PF02517"/>
    </source>
</evidence>
<dbReference type="PANTHER" id="PTHR36435">
    <property type="entry name" value="SLR1288 PROTEIN"/>
    <property type="match status" value="1"/>
</dbReference>
<dbReference type="Proteomes" id="UP000422221">
    <property type="component" value="Unassembled WGS sequence"/>
</dbReference>
<evidence type="ECO:0000313" key="4">
    <source>
        <dbReference type="Proteomes" id="UP000422221"/>
    </source>
</evidence>
<keyword evidence="1" id="KW-0812">Transmembrane</keyword>
<evidence type="ECO:0000313" key="3">
    <source>
        <dbReference type="EMBL" id="KAA3756655.1"/>
    </source>
</evidence>
<keyword evidence="1" id="KW-1133">Transmembrane helix</keyword>
<dbReference type="InterPro" id="IPR003675">
    <property type="entry name" value="Rce1/LyrA-like_dom"/>
</dbReference>
<feature type="transmembrane region" description="Helical" evidence="1">
    <location>
        <begin position="166"/>
        <end position="182"/>
    </location>
</feature>
<dbReference type="PANTHER" id="PTHR36435:SF1">
    <property type="entry name" value="CAAX AMINO TERMINAL PROTEASE FAMILY PROTEIN"/>
    <property type="match status" value="1"/>
</dbReference>
<feature type="transmembrane region" description="Helical" evidence="1">
    <location>
        <begin position="134"/>
        <end position="154"/>
    </location>
</feature>
<keyword evidence="3" id="KW-0482">Metalloprotease</keyword>
<feature type="transmembrane region" description="Helical" evidence="1">
    <location>
        <begin position="107"/>
        <end position="127"/>
    </location>
</feature>
<evidence type="ECO:0000256" key="1">
    <source>
        <dbReference type="SAM" id="Phobius"/>
    </source>
</evidence>
<organism evidence="3 4">
    <name type="scientific">Bacteroides salyersiae</name>
    <dbReference type="NCBI Taxonomy" id="291644"/>
    <lineage>
        <taxon>Bacteria</taxon>
        <taxon>Pseudomonadati</taxon>
        <taxon>Bacteroidota</taxon>
        <taxon>Bacteroidia</taxon>
        <taxon>Bacteroidales</taxon>
        <taxon>Bacteroidaceae</taxon>
        <taxon>Bacteroides</taxon>
    </lineage>
</organism>
<dbReference type="GO" id="GO:0004175">
    <property type="term" value="F:endopeptidase activity"/>
    <property type="evidence" value="ECO:0007669"/>
    <property type="project" value="UniProtKB-ARBA"/>
</dbReference>
<dbReference type="Pfam" id="PF02517">
    <property type="entry name" value="Rce1-like"/>
    <property type="match status" value="1"/>
</dbReference>
<feature type="domain" description="CAAX prenyl protease 2/Lysostaphin resistance protein A-like" evidence="2">
    <location>
        <begin position="50"/>
        <end position="146"/>
    </location>
</feature>
<accession>A0A7J4XC03</accession>
<dbReference type="AlphaFoldDB" id="A0A7J4XC03"/>
<dbReference type="EMBL" id="VWMK01000044">
    <property type="protein sequence ID" value="KAA3756655.1"/>
    <property type="molecule type" value="Genomic_DNA"/>
</dbReference>
<dbReference type="InterPro" id="IPR052710">
    <property type="entry name" value="CAAX_protease"/>
</dbReference>
<feature type="transmembrane region" description="Helical" evidence="1">
    <location>
        <begin position="84"/>
        <end position="101"/>
    </location>
</feature>
<keyword evidence="1" id="KW-0472">Membrane</keyword>
<dbReference type="GO" id="GO:0008237">
    <property type="term" value="F:metallopeptidase activity"/>
    <property type="evidence" value="ECO:0007669"/>
    <property type="project" value="UniProtKB-KW"/>
</dbReference>